<dbReference type="EMBL" id="MT211887">
    <property type="protein sequence ID" value="QJF59016.1"/>
    <property type="molecule type" value="Genomic_DNA"/>
</dbReference>
<dbReference type="GO" id="GO:0009055">
    <property type="term" value="F:electron transfer activity"/>
    <property type="evidence" value="ECO:0007669"/>
    <property type="project" value="InterPro"/>
</dbReference>
<keyword evidence="7 10" id="KW-0472">Membrane</keyword>
<keyword evidence="6 10" id="KW-0793">Thylakoid</keyword>
<comment type="subunit">
    <text evidence="9 10">The 4 large subunits of the cytochrome b6-f complex are cytochrome b6, subunit IV (17 kDa polypeptide, PetD), cytochrome f and the Rieske protein, while the 4 small subunits are PetG, PetL, PetM and PetN. The complex functions as a dimer.</text>
</comment>
<keyword evidence="3 10" id="KW-0812">Transmembrane</keyword>
<evidence type="ECO:0000256" key="6">
    <source>
        <dbReference type="ARBA" id="ARBA00023078"/>
    </source>
</evidence>
<comment type="similarity">
    <text evidence="10">Belongs to the PetL family.</text>
</comment>
<geneLocation type="chloroplast" evidence="11"/>
<feature type="transmembrane region" description="Helical" evidence="10">
    <location>
        <begin position="6"/>
        <end position="27"/>
    </location>
</feature>
<evidence type="ECO:0000256" key="1">
    <source>
        <dbReference type="ARBA" id="ARBA00004167"/>
    </source>
</evidence>
<evidence type="ECO:0000256" key="2">
    <source>
        <dbReference type="ARBA" id="ARBA00022448"/>
    </source>
</evidence>
<accession>A0A6M3WBE1</accession>
<evidence type="ECO:0000256" key="10">
    <source>
        <dbReference type="HAMAP-Rule" id="MF_00433"/>
    </source>
</evidence>
<dbReference type="EMBL" id="MT211886">
    <property type="protein sequence ID" value="QJF58817.1"/>
    <property type="molecule type" value="Genomic_DNA"/>
</dbReference>
<keyword evidence="11" id="KW-0150">Chloroplast</keyword>
<gene>
    <name evidence="10 11" type="primary">petL</name>
</gene>
<keyword evidence="5 10" id="KW-1133">Transmembrane helix</keyword>
<protein>
    <recommendedName>
        <fullName evidence="10">Cytochrome b6-f complex subunit 6</fullName>
    </recommendedName>
    <alternativeName>
        <fullName evidence="10">Cytochrome b6-f complex subunit PetL</fullName>
    </alternativeName>
    <alternativeName>
        <fullName evidence="10">Cytochrome b6-f complex subunit VI</fullName>
    </alternativeName>
</protein>
<dbReference type="AlphaFoldDB" id="A0A6M3WBE1"/>
<keyword evidence="4 10" id="KW-0249">Electron transport</keyword>
<organism evidence="11">
    <name type="scientific">Corallina officinalis</name>
    <name type="common">Coral seaweed</name>
    <dbReference type="NCBI Taxonomy" id="35170"/>
    <lineage>
        <taxon>Eukaryota</taxon>
        <taxon>Rhodophyta</taxon>
        <taxon>Florideophyceae</taxon>
        <taxon>Corallinophycidae</taxon>
        <taxon>Corallinales</taxon>
        <taxon>Corallinaceae</taxon>
        <taxon>Corallinoideae</taxon>
        <taxon>Corallina</taxon>
    </lineage>
</organism>
<evidence type="ECO:0000256" key="9">
    <source>
        <dbReference type="ARBA" id="ARBA00025834"/>
    </source>
</evidence>
<dbReference type="InterPro" id="IPR007802">
    <property type="entry name" value="Cyt_b6/f_cplx_su6"/>
</dbReference>
<dbReference type="HAMAP" id="MF_00433">
    <property type="entry name" value="Cytb6_f_PetL"/>
    <property type="match status" value="1"/>
</dbReference>
<evidence type="ECO:0000256" key="4">
    <source>
        <dbReference type="ARBA" id="ARBA00022982"/>
    </source>
</evidence>
<keyword evidence="2 10" id="KW-0813">Transport</keyword>
<keyword evidence="10" id="KW-0602">Photosynthesis</keyword>
<keyword evidence="11" id="KW-0934">Plastid</keyword>
<name>A0A6M3WBE1_COROI</name>
<evidence type="ECO:0000256" key="7">
    <source>
        <dbReference type="ARBA" id="ARBA00023136"/>
    </source>
</evidence>
<evidence type="ECO:0000256" key="5">
    <source>
        <dbReference type="ARBA" id="ARBA00022989"/>
    </source>
</evidence>
<dbReference type="GO" id="GO:0009535">
    <property type="term" value="C:chloroplast thylakoid membrane"/>
    <property type="evidence" value="ECO:0007669"/>
    <property type="project" value="UniProtKB-SubCell"/>
</dbReference>
<dbReference type="GO" id="GO:0009512">
    <property type="term" value="C:cytochrome b6f complex"/>
    <property type="evidence" value="ECO:0007669"/>
    <property type="project" value="InterPro"/>
</dbReference>
<comment type="function">
    <text evidence="8 10">Component of the cytochrome b6-f complex, which mediates electron transfer between photosystem II (PSII) and photosystem I (PSI), cyclic electron flow around PSI, and state transitions. PetL is important for photoautotrophic growth as well as for electron transfer efficiency and stability of the cytochrome b6-f complex.</text>
</comment>
<dbReference type="Pfam" id="PF05115">
    <property type="entry name" value="PetL"/>
    <property type="match status" value="1"/>
</dbReference>
<dbReference type="SUPFAM" id="SSF103436">
    <property type="entry name" value="PetL subunit of the cytochrome b6f complex"/>
    <property type="match status" value="1"/>
</dbReference>
<comment type="subcellular location">
    <subcellularLocation>
        <location evidence="1">Membrane</location>
        <topology evidence="1">Single-pass membrane protein</topology>
    </subcellularLocation>
    <subcellularLocation>
        <location evidence="10">Plastid</location>
        <location evidence="10">Chloroplast thylakoid membrane</location>
        <topology evidence="10">Single-pass membrane protein</topology>
    </subcellularLocation>
</comment>
<evidence type="ECO:0000256" key="3">
    <source>
        <dbReference type="ARBA" id="ARBA00022692"/>
    </source>
</evidence>
<evidence type="ECO:0000313" key="11">
    <source>
        <dbReference type="EMBL" id="QJF59016.1"/>
    </source>
</evidence>
<dbReference type="EMBL" id="MT211885">
    <property type="protein sequence ID" value="QJF58618.1"/>
    <property type="molecule type" value="Genomic_DNA"/>
</dbReference>
<dbReference type="GO" id="GO:0015979">
    <property type="term" value="P:photosynthesis"/>
    <property type="evidence" value="ECO:0007669"/>
    <property type="project" value="UniProtKB-KW"/>
</dbReference>
<evidence type="ECO:0000256" key="8">
    <source>
        <dbReference type="ARBA" id="ARBA00025197"/>
    </source>
</evidence>
<sequence length="33" mass="3700">MFMFTLISYIIFVALFSGLALGLFFGLQAIKLI</sequence>
<dbReference type="EMBL" id="MT211884">
    <property type="protein sequence ID" value="QJF58419.1"/>
    <property type="molecule type" value="Genomic_DNA"/>
</dbReference>
<reference evidence="11" key="1">
    <citation type="submission" date="2020-03" db="EMBL/GenBank/DDBJ databases">
        <title>Mitochondrial and Plastid genome variability of Corallina officinalis (Corallinales, Rhodophyta).</title>
        <authorList>
            <person name="Yesson C."/>
            <person name="Bian X."/>
            <person name="Williamson C."/>
            <person name="Briscoe A.G."/>
            <person name="Brodie J."/>
        </authorList>
    </citation>
    <scope>NUCLEOTIDE SEQUENCE</scope>
</reference>
<proteinExistence type="inferred from homology"/>